<organism evidence="1 2">
    <name type="scientific">Hypoxylon rubiginosum</name>
    <dbReference type="NCBI Taxonomy" id="110542"/>
    <lineage>
        <taxon>Eukaryota</taxon>
        <taxon>Fungi</taxon>
        <taxon>Dikarya</taxon>
        <taxon>Ascomycota</taxon>
        <taxon>Pezizomycotina</taxon>
        <taxon>Sordariomycetes</taxon>
        <taxon>Xylariomycetidae</taxon>
        <taxon>Xylariales</taxon>
        <taxon>Hypoxylaceae</taxon>
        <taxon>Hypoxylon</taxon>
    </lineage>
</organism>
<dbReference type="EMBL" id="MU394303">
    <property type="protein sequence ID" value="KAI6088094.1"/>
    <property type="molecule type" value="Genomic_DNA"/>
</dbReference>
<protein>
    <submittedName>
        <fullName evidence="1">Uncharacterized protein</fullName>
    </submittedName>
</protein>
<gene>
    <name evidence="1" type="ORF">F4821DRAFT_95163</name>
</gene>
<comment type="caution">
    <text evidence="1">The sequence shown here is derived from an EMBL/GenBank/DDBJ whole genome shotgun (WGS) entry which is preliminary data.</text>
</comment>
<keyword evidence="2" id="KW-1185">Reference proteome</keyword>
<dbReference type="Proteomes" id="UP001497680">
    <property type="component" value="Unassembled WGS sequence"/>
</dbReference>
<sequence>MSLTLTLEARIDATPTASFVISSPSPSSSVSSSQLWSSQATSEPGSLASSGQSSIKISSDSPNPNPGSNTNAIVGSVIGGLAVLGIIAIAALYLLLRYRRREAEKSTHEEKDIEESPSHTSTIKQGGWGPSELPTYHSALSQRPPVELPAETVSHYKFRRAEAWERDAHSKSWFIND</sequence>
<proteinExistence type="predicted"/>
<name>A0ACC0D673_9PEZI</name>
<evidence type="ECO:0000313" key="1">
    <source>
        <dbReference type="EMBL" id="KAI6088094.1"/>
    </source>
</evidence>
<reference evidence="1 2" key="1">
    <citation type="journal article" date="2022" name="New Phytol.">
        <title>Ecological generalism drives hyperdiversity of secondary metabolite gene clusters in xylarialean endophytes.</title>
        <authorList>
            <person name="Franco M.E.E."/>
            <person name="Wisecaver J.H."/>
            <person name="Arnold A.E."/>
            <person name="Ju Y.M."/>
            <person name="Slot J.C."/>
            <person name="Ahrendt S."/>
            <person name="Moore L.P."/>
            <person name="Eastman K.E."/>
            <person name="Scott K."/>
            <person name="Konkel Z."/>
            <person name="Mondo S.J."/>
            <person name="Kuo A."/>
            <person name="Hayes R.D."/>
            <person name="Haridas S."/>
            <person name="Andreopoulos B."/>
            <person name="Riley R."/>
            <person name="LaButti K."/>
            <person name="Pangilinan J."/>
            <person name="Lipzen A."/>
            <person name="Amirebrahimi M."/>
            <person name="Yan J."/>
            <person name="Adam C."/>
            <person name="Keymanesh K."/>
            <person name="Ng V."/>
            <person name="Louie K."/>
            <person name="Northen T."/>
            <person name="Drula E."/>
            <person name="Henrissat B."/>
            <person name="Hsieh H.M."/>
            <person name="Youens-Clark K."/>
            <person name="Lutzoni F."/>
            <person name="Miadlikowska J."/>
            <person name="Eastwood D.C."/>
            <person name="Hamelin R.C."/>
            <person name="Grigoriev I.V."/>
            <person name="U'Ren J.M."/>
        </authorList>
    </citation>
    <scope>NUCLEOTIDE SEQUENCE [LARGE SCALE GENOMIC DNA]</scope>
    <source>
        <strain evidence="1 2">ER1909</strain>
    </source>
</reference>
<evidence type="ECO:0000313" key="2">
    <source>
        <dbReference type="Proteomes" id="UP001497680"/>
    </source>
</evidence>
<accession>A0ACC0D673</accession>